<comment type="subunit">
    <text evidence="3 4">Part of the 30S ribosomal subunit. Forms a bridge to the 50S subunit in the 70S ribosome, contacting the 23S rRNA.</text>
</comment>
<dbReference type="AlphaFoldDB" id="A0A0X3UT57"/>
<dbReference type="PROSITE" id="PS00362">
    <property type="entry name" value="RIBOSOMAL_S15"/>
    <property type="match status" value="1"/>
</dbReference>
<reference evidence="8 9" key="1">
    <citation type="submission" date="2015-10" db="EMBL/GenBank/DDBJ databases">
        <authorList>
            <person name="Gilbert D.G."/>
        </authorList>
    </citation>
    <scope>NUCLEOTIDE SEQUENCE [LARGE SCALE GENOMIC DNA]</scope>
    <source>
        <strain evidence="8 9">NRRL B-16712</strain>
    </source>
</reference>
<dbReference type="SMART" id="SM01387">
    <property type="entry name" value="Ribosomal_S15"/>
    <property type="match status" value="1"/>
</dbReference>
<dbReference type="FunFam" id="1.10.287.10:FF:000002">
    <property type="entry name" value="30S ribosomal protein S15"/>
    <property type="match status" value="1"/>
</dbReference>
<dbReference type="OrthoDB" id="9799262at2"/>
<dbReference type="InterPro" id="IPR009068">
    <property type="entry name" value="uS15_NS1_RNA-bd_sf"/>
</dbReference>
<dbReference type="Proteomes" id="UP000053244">
    <property type="component" value="Unassembled WGS sequence"/>
</dbReference>
<comment type="function">
    <text evidence="4 6">One of the primary rRNA binding proteins, it binds directly to 16S rRNA where it helps nucleate assembly of the platform of the 30S subunit by binding and bridging several RNA helices of the 16S rRNA.</text>
</comment>
<comment type="caution">
    <text evidence="8">The sequence shown here is derived from an EMBL/GenBank/DDBJ whole genome shotgun (WGS) entry which is preliminary data.</text>
</comment>
<evidence type="ECO:0000256" key="1">
    <source>
        <dbReference type="ARBA" id="ARBA00022980"/>
    </source>
</evidence>
<dbReference type="HAMAP" id="MF_01343_B">
    <property type="entry name" value="Ribosomal_uS15_B"/>
    <property type="match status" value="1"/>
</dbReference>
<keyword evidence="9" id="KW-1185">Reference proteome</keyword>
<name>A0A0X3UT57_9ACTN</name>
<keyword evidence="4 6" id="KW-0699">rRNA-binding</keyword>
<dbReference type="GO" id="GO:0006412">
    <property type="term" value="P:translation"/>
    <property type="evidence" value="ECO:0007669"/>
    <property type="project" value="UniProtKB-UniRule"/>
</dbReference>
<dbReference type="InterPro" id="IPR000589">
    <property type="entry name" value="Ribosomal_uS15"/>
</dbReference>
<dbReference type="InterPro" id="IPR005290">
    <property type="entry name" value="Ribosomal_uS15_bac-type"/>
</dbReference>
<dbReference type="NCBIfam" id="TIGR00952">
    <property type="entry name" value="S15_bact"/>
    <property type="match status" value="1"/>
</dbReference>
<feature type="region of interest" description="Disordered" evidence="7">
    <location>
        <begin position="1"/>
        <end position="24"/>
    </location>
</feature>
<proteinExistence type="inferred from homology"/>
<evidence type="ECO:0000256" key="3">
    <source>
        <dbReference type="ARBA" id="ARBA00064542"/>
    </source>
</evidence>
<dbReference type="Gene3D" id="6.10.250.3130">
    <property type="match status" value="1"/>
</dbReference>
<dbReference type="PANTHER" id="PTHR23321:SF26">
    <property type="entry name" value="SMALL RIBOSOMAL SUBUNIT PROTEIN US15M"/>
    <property type="match status" value="1"/>
</dbReference>
<protein>
    <recommendedName>
        <fullName evidence="4">Small ribosomal subunit protein uS15</fullName>
    </recommendedName>
</protein>
<accession>A0A0X3UT57</accession>
<comment type="function">
    <text evidence="4">Forms an intersubunit bridge (bridge B4) with the 23S rRNA of the 50S subunit in the ribosome.</text>
</comment>
<feature type="compositionally biased region" description="Basic and acidic residues" evidence="7">
    <location>
        <begin position="1"/>
        <end position="21"/>
    </location>
</feature>
<evidence type="ECO:0000313" key="9">
    <source>
        <dbReference type="Proteomes" id="UP000053244"/>
    </source>
</evidence>
<sequence>MALDQETKTKIMGEYATKEGDTGSPEVQVAMLTKRIADLTEHLKLHKHDHHSRRGLLLLVGQRRRLLNYVQKKDIARYRTLIERLGLRR</sequence>
<evidence type="ECO:0000256" key="6">
    <source>
        <dbReference type="RuleBase" id="RU004524"/>
    </source>
</evidence>
<dbReference type="RefSeq" id="WP_067689242.1">
    <property type="nucleotide sequence ID" value="NZ_LLZH01000097.1"/>
</dbReference>
<keyword evidence="4 6" id="KW-0694">RNA-binding</keyword>
<dbReference type="GO" id="GO:0022627">
    <property type="term" value="C:cytosolic small ribosomal subunit"/>
    <property type="evidence" value="ECO:0007669"/>
    <property type="project" value="TreeGrafter"/>
</dbReference>
<evidence type="ECO:0000256" key="7">
    <source>
        <dbReference type="SAM" id="MobiDB-lite"/>
    </source>
</evidence>
<dbReference type="GO" id="GO:0019843">
    <property type="term" value="F:rRNA binding"/>
    <property type="evidence" value="ECO:0007669"/>
    <property type="project" value="UniProtKB-UniRule"/>
</dbReference>
<evidence type="ECO:0000256" key="2">
    <source>
        <dbReference type="ARBA" id="ARBA00023274"/>
    </source>
</evidence>
<evidence type="ECO:0000256" key="5">
    <source>
        <dbReference type="RuleBase" id="RU003919"/>
    </source>
</evidence>
<dbReference type="Pfam" id="PF00312">
    <property type="entry name" value="Ribosomal_S15"/>
    <property type="match status" value="1"/>
</dbReference>
<keyword evidence="2 4" id="KW-0687">Ribonucleoprotein</keyword>
<gene>
    <name evidence="4" type="primary">rpsO</name>
    <name evidence="8" type="ORF">ADL15_13450</name>
</gene>
<comment type="similarity">
    <text evidence="4 5">Belongs to the universal ribosomal protein uS15 family.</text>
</comment>
<dbReference type="PANTHER" id="PTHR23321">
    <property type="entry name" value="RIBOSOMAL PROTEIN S15, BACTERIAL AND ORGANELLAR"/>
    <property type="match status" value="1"/>
</dbReference>
<dbReference type="CDD" id="cd00353">
    <property type="entry name" value="Ribosomal_S15p_S13e"/>
    <property type="match status" value="1"/>
</dbReference>
<keyword evidence="1 4" id="KW-0689">Ribosomal protein</keyword>
<evidence type="ECO:0000256" key="4">
    <source>
        <dbReference type="HAMAP-Rule" id="MF_01343"/>
    </source>
</evidence>
<dbReference type="GO" id="GO:0003735">
    <property type="term" value="F:structural constituent of ribosome"/>
    <property type="evidence" value="ECO:0007669"/>
    <property type="project" value="InterPro"/>
</dbReference>
<dbReference type="Gene3D" id="1.10.287.10">
    <property type="entry name" value="S15/NS1, RNA-binding"/>
    <property type="match status" value="1"/>
</dbReference>
<dbReference type="EMBL" id="LLZH01000097">
    <property type="protein sequence ID" value="KUL35769.1"/>
    <property type="molecule type" value="Genomic_DNA"/>
</dbReference>
<organism evidence="8 9">
    <name type="scientific">Actinoplanes awajinensis subsp. mycoplanecinus</name>
    <dbReference type="NCBI Taxonomy" id="135947"/>
    <lineage>
        <taxon>Bacteria</taxon>
        <taxon>Bacillati</taxon>
        <taxon>Actinomycetota</taxon>
        <taxon>Actinomycetes</taxon>
        <taxon>Micromonosporales</taxon>
        <taxon>Micromonosporaceae</taxon>
        <taxon>Actinoplanes</taxon>
    </lineage>
</organism>
<dbReference type="SUPFAM" id="SSF47060">
    <property type="entry name" value="S15/NS1 RNA-binding domain"/>
    <property type="match status" value="1"/>
</dbReference>
<evidence type="ECO:0000313" key="8">
    <source>
        <dbReference type="EMBL" id="KUL35769.1"/>
    </source>
</evidence>